<reference evidence="4 5" key="1">
    <citation type="submission" date="2015-05" db="EMBL/GenBank/DDBJ databases">
        <title>A genomic and transcriptomic approach to investigate the blue pigment phenotype in Pseudomonas fluorescens.</title>
        <authorList>
            <person name="Andreani N.A."/>
            <person name="Cardazzo B."/>
        </authorList>
    </citation>
    <scope>NUCLEOTIDE SEQUENCE [LARGE SCALE GENOMIC DNA]</scope>
    <source>
        <strain evidence="3 4">Ps_22</strain>
        <strain evidence="2 5">Ps_40</strain>
    </source>
</reference>
<dbReference type="EMBL" id="LCYC01000062">
    <property type="protein sequence ID" value="KWV70477.1"/>
    <property type="molecule type" value="Genomic_DNA"/>
</dbReference>
<evidence type="ECO:0000256" key="1">
    <source>
        <dbReference type="SAM" id="Phobius"/>
    </source>
</evidence>
<keyword evidence="1" id="KW-1133">Transmembrane helix</keyword>
<evidence type="ECO:0000313" key="4">
    <source>
        <dbReference type="Proteomes" id="UP000061348"/>
    </source>
</evidence>
<dbReference type="AlphaFoldDB" id="A0A125QGE4"/>
<organism evidence="2 5">
    <name type="scientific">Pseudomonas fluorescens</name>
    <dbReference type="NCBI Taxonomy" id="294"/>
    <lineage>
        <taxon>Bacteria</taxon>
        <taxon>Pseudomonadati</taxon>
        <taxon>Pseudomonadota</taxon>
        <taxon>Gammaproteobacteria</taxon>
        <taxon>Pseudomonadales</taxon>
        <taxon>Pseudomonadaceae</taxon>
        <taxon>Pseudomonas</taxon>
    </lineage>
</organism>
<evidence type="ECO:0000313" key="3">
    <source>
        <dbReference type="EMBL" id="KWV88248.1"/>
    </source>
</evidence>
<feature type="transmembrane region" description="Helical" evidence="1">
    <location>
        <begin position="9"/>
        <end position="27"/>
    </location>
</feature>
<keyword evidence="1" id="KW-0812">Transmembrane</keyword>
<sequence>MIILDRNKLWITLLVTYLAGYLLRLISRLETVLHG</sequence>
<proteinExistence type="predicted"/>
<dbReference type="Proteomes" id="UP000061348">
    <property type="component" value="Unassembled WGS sequence"/>
</dbReference>
<comment type="caution">
    <text evidence="2">The sequence shown here is derived from an EMBL/GenBank/DDBJ whole genome shotgun (WGS) entry which is preliminary data.</text>
</comment>
<gene>
    <name evidence="2" type="ORF">PFL603g_05155</name>
    <name evidence="3" type="ORF">PFLmoz3_01143</name>
</gene>
<name>A0A125QGE4_PSEFL</name>
<dbReference type="EMBL" id="LCYA01000052">
    <property type="protein sequence ID" value="KWV88248.1"/>
    <property type="molecule type" value="Genomic_DNA"/>
</dbReference>
<dbReference type="Proteomes" id="UP000063434">
    <property type="component" value="Unassembled WGS sequence"/>
</dbReference>
<accession>A0A125QGE4</accession>
<keyword evidence="1" id="KW-0472">Membrane</keyword>
<evidence type="ECO:0000313" key="5">
    <source>
        <dbReference type="Proteomes" id="UP000063434"/>
    </source>
</evidence>
<protein>
    <submittedName>
        <fullName evidence="2">Uncharacterized protein</fullName>
    </submittedName>
</protein>
<evidence type="ECO:0000313" key="2">
    <source>
        <dbReference type="EMBL" id="KWV70477.1"/>
    </source>
</evidence>